<evidence type="ECO:0000256" key="2">
    <source>
        <dbReference type="ARBA" id="ARBA00022741"/>
    </source>
</evidence>
<dbReference type="Gene3D" id="3.30.930.30">
    <property type="match status" value="1"/>
</dbReference>
<dbReference type="Pfam" id="PF03389">
    <property type="entry name" value="MobA_MobL"/>
    <property type="match status" value="1"/>
</dbReference>
<evidence type="ECO:0000256" key="4">
    <source>
        <dbReference type="ARBA" id="ARBA00022971"/>
    </source>
</evidence>
<evidence type="ECO:0000313" key="6">
    <source>
        <dbReference type="EMBL" id="SCB34520.1"/>
    </source>
</evidence>
<dbReference type="SUPFAM" id="SSF52540">
    <property type="entry name" value="P-loop containing nucleoside triphosphate hydrolases"/>
    <property type="match status" value="2"/>
</dbReference>
<dbReference type="SMART" id="SM00382">
    <property type="entry name" value="AAA"/>
    <property type="match status" value="1"/>
</dbReference>
<dbReference type="PANTHER" id="PTHR43788:SF6">
    <property type="entry name" value="DNA HELICASE B"/>
    <property type="match status" value="1"/>
</dbReference>
<dbReference type="CDD" id="cd18809">
    <property type="entry name" value="SF1_C_RecD"/>
    <property type="match status" value="1"/>
</dbReference>
<keyword evidence="2" id="KW-0547">Nucleotide-binding</keyword>
<dbReference type="PANTHER" id="PTHR43788">
    <property type="entry name" value="DNA2/NAM7 HELICASE FAMILY MEMBER"/>
    <property type="match status" value="1"/>
</dbReference>
<gene>
    <name evidence="6" type="ORF">GA0061102_102240</name>
</gene>
<dbReference type="Gene3D" id="2.30.30.940">
    <property type="match status" value="1"/>
</dbReference>
<dbReference type="Proteomes" id="UP000199435">
    <property type="component" value="Unassembled WGS sequence"/>
</dbReference>
<dbReference type="STRING" id="411945.GA0061102_102240"/>
<organism evidence="6 7">
    <name type="scientific">Rhizobium miluonense</name>
    <dbReference type="NCBI Taxonomy" id="411945"/>
    <lineage>
        <taxon>Bacteria</taxon>
        <taxon>Pseudomonadati</taxon>
        <taxon>Pseudomonadota</taxon>
        <taxon>Alphaproteobacteria</taxon>
        <taxon>Hyphomicrobiales</taxon>
        <taxon>Rhizobiaceae</taxon>
        <taxon>Rhizobium/Agrobacterium group</taxon>
        <taxon>Rhizobium</taxon>
    </lineage>
</organism>
<dbReference type="Pfam" id="PF17841">
    <property type="entry name" value="Bep_C_terminal"/>
    <property type="match status" value="1"/>
</dbReference>
<name>A0A1C3W3G3_9HYPH</name>
<evidence type="ECO:0000313" key="7">
    <source>
        <dbReference type="Proteomes" id="UP000199435"/>
    </source>
</evidence>
<evidence type="ECO:0000259" key="5">
    <source>
        <dbReference type="SMART" id="SM00382"/>
    </source>
</evidence>
<dbReference type="EMBL" id="FMAH01000022">
    <property type="protein sequence ID" value="SCB34520.1"/>
    <property type="molecule type" value="Genomic_DNA"/>
</dbReference>
<dbReference type="GO" id="GO:0005524">
    <property type="term" value="F:ATP binding"/>
    <property type="evidence" value="ECO:0007669"/>
    <property type="project" value="UniProtKB-KW"/>
</dbReference>
<sequence>MKIGLVRGLFAKYLDICCSAGEPDRRESNLAIMFLRAKLISRGAGQSIVSAAAYRHRTKMMDEQVGTKFHYSAGADELIHEELALPDDTPAWLRIVIDGRSVAGASEALWNAVDCFETRRDAQLAREIILALPNELSRKDNVALVRDFVRENLVSRGMVADWVYHDKKGNPHVHVMTTLRPLTAEGFGLKHVAVIDNSGEPLRLKTPDKPKGRIIYRRWAGNKATMEEWKLAWAETVTHHLALAGHDIRIDGRSYEEQGLRGMGQRHLGPARTARLRRGADVYFAPAALAQRYERADRLAADPGLLLRQLSNERSTFDETEIARALHRHVDDPIVFANIRAKLMASDDLVILRPQQMSAETGGVELPAIFTTRAMIKTEFHMARSAFNLSNIGGFAVSSSQVDAAIVEIEATQDKAIRLDAEQVDAVRHITADDAITAVVGPAGTGKSTLLSVARIAWEGEGRRVLGAALAGKAAEALHGSSGIRSRTIAAWELAWKHGYDPLQKGDVLVLDEAGMVSSEQMMLLLKRIEDAGAKVVLVGDAMQLQPIQAGASFRAIVERIGFAELVGVRRQRHGWARDASRLFARGKVEEALSVYSAHGHLLESDTRSDAVQRIVSDWANARIDAIAKAEVEGRKLRGDELMVLAHTNSDVMRLNDAIRAVMLHQDALGEGRSFRTERGRREFSVGDRIIFLENARFVEPRAPHLTVQHVKNGMFGTVISTTDRGGEPFLFVRLDNGRDVMFAEDTYRNVDHGYAATIHKTQGSTFDRAFVLATGTMDRHLTYVAMTRHRERVDLYAALEDFQPKLEWGKTARVEHAAGITGELVETGLAKFRKQDDVGPSPYVDVKTDDGTTHRLWGVNLPKALEDAGVGVGDTATLRKDGTEKVTVKVPVIDEETGAKRFEDRVVERNIWTADSIQNAEDRMEQVAAKHHGPALFAQLVERLSRSGEKTTTLDFENEASYRSVAFDFARLRGIDTIADYSHAVEAQAGRLSNWLAEQRDHLARLWQRANVAFGTTIETSGRNTAINATQDKGALLAPVADASDLLPAVKFISPSIAEDARLAQLASPQWKEREAILRSLLERIYREPDRALSRLNEQSWNLALEPGIMADRLSRSPQSLGALHGSNKLIDRRGDRAKRAAALAAVPELAVLARAHATEFRKQADWFDGRERRRRSSMEVTVPGLSDRARGRLAEVEAIRQKGGQEAYRTAFRLAAEDRFVVQEINAVSEALSRRFGWDAFTEKTDQFAERDIAMGMPEAIGKEKRTELIAIFAAVKRFAAELAEQRQTFMIAAATSDNLNTIPAMLPAVTKFKASLDEEARMRVSEAEHYKLARATLAATASVIWRDPAAAVATIEDLVRKQINPERIARAVATEPTAYGALRGSGRMMDRLLAGGRERRKALQAVEAVSADIHSLGRYYLSAFENEKSAVMIERERMAVPIPALTRIAQSELRHITSETERNPRDLTRLVRSLPTDVRQEFAFVSKALDARFGPGAISRNEAGVTNMVSKSQQSAFKAILGQMRTVQRAVAIDRAEEIIAERQRRTISRVRGVDR</sequence>
<dbReference type="InterPro" id="IPR041533">
    <property type="entry name" value="Bep_BID"/>
</dbReference>
<dbReference type="InterPro" id="IPR005053">
    <property type="entry name" value="MobA_MobL"/>
</dbReference>
<evidence type="ECO:0000256" key="1">
    <source>
        <dbReference type="ARBA" id="ARBA00010873"/>
    </source>
</evidence>
<dbReference type="Gene3D" id="3.40.50.300">
    <property type="entry name" value="P-loop containing nucleotide triphosphate hydrolases"/>
    <property type="match status" value="2"/>
</dbReference>
<keyword evidence="3" id="KW-0067">ATP-binding</keyword>
<dbReference type="InterPro" id="IPR014136">
    <property type="entry name" value="TraA_Ti"/>
</dbReference>
<comment type="similarity">
    <text evidence="1">Belongs to the MobA/MobL family.</text>
</comment>
<keyword evidence="7" id="KW-1185">Reference proteome</keyword>
<dbReference type="InterPro" id="IPR050534">
    <property type="entry name" value="Coronavir_polyprotein_1ab"/>
</dbReference>
<dbReference type="Pfam" id="PF13604">
    <property type="entry name" value="AAA_30"/>
    <property type="match status" value="1"/>
</dbReference>
<keyword evidence="4" id="KW-0184">Conjugation</keyword>
<dbReference type="InterPro" id="IPR003593">
    <property type="entry name" value="AAA+_ATPase"/>
</dbReference>
<dbReference type="NCBIfam" id="TIGR02768">
    <property type="entry name" value="TraA_Ti"/>
    <property type="match status" value="1"/>
</dbReference>
<reference evidence="7" key="1">
    <citation type="submission" date="2016-08" db="EMBL/GenBank/DDBJ databases">
        <authorList>
            <person name="Varghese N."/>
            <person name="Submissions Spin"/>
        </authorList>
    </citation>
    <scope>NUCLEOTIDE SEQUENCE [LARGE SCALE GENOMIC DNA]</scope>
    <source>
        <strain evidence="7">HAMBI 2971</strain>
    </source>
</reference>
<protein>
    <submittedName>
        <fullName evidence="6">Ti-type conjugative transfer relaxase TraA</fullName>
    </submittedName>
</protein>
<proteinExistence type="inferred from homology"/>
<evidence type="ECO:0000256" key="3">
    <source>
        <dbReference type="ARBA" id="ARBA00022840"/>
    </source>
</evidence>
<dbReference type="InterPro" id="IPR027417">
    <property type="entry name" value="P-loop_NTPase"/>
</dbReference>
<accession>A0A1C3W3G3</accession>
<dbReference type="GO" id="GO:0003678">
    <property type="term" value="F:DNA helicase activity"/>
    <property type="evidence" value="ECO:0007669"/>
    <property type="project" value="UniProtKB-ARBA"/>
</dbReference>
<feature type="domain" description="AAA+ ATPase" evidence="5">
    <location>
        <begin position="433"/>
        <end position="697"/>
    </location>
</feature>